<evidence type="ECO:0000256" key="1">
    <source>
        <dbReference type="ARBA" id="ARBA00022723"/>
    </source>
</evidence>
<dbReference type="GO" id="GO:0020037">
    <property type="term" value="F:heme binding"/>
    <property type="evidence" value="ECO:0007669"/>
    <property type="project" value="InterPro"/>
</dbReference>
<dbReference type="PROSITE" id="PS51007">
    <property type="entry name" value="CYTC"/>
    <property type="match status" value="1"/>
</dbReference>
<dbReference type="PANTHER" id="PTHR35889">
    <property type="entry name" value="CYCLOINULO-OLIGOSACCHARIDE FRUCTANOTRANSFERASE-RELATED"/>
    <property type="match status" value="1"/>
</dbReference>
<keyword evidence="1 3" id="KW-0479">Metal-binding</keyword>
<dbReference type="Gene3D" id="2.60.120.560">
    <property type="entry name" value="Exo-inulinase, domain 1"/>
    <property type="match status" value="1"/>
</dbReference>
<feature type="coiled-coil region" evidence="4">
    <location>
        <begin position="733"/>
        <end position="760"/>
    </location>
</feature>
<dbReference type="Pfam" id="PF07635">
    <property type="entry name" value="PSCyt1"/>
    <property type="match status" value="1"/>
</dbReference>
<reference evidence="7" key="1">
    <citation type="submission" date="2017-06" db="EMBL/GenBank/DDBJ databases">
        <title>Genome analysis of Fimbriiglobus ruber SP5, the first member of the order Planctomycetales with confirmed chitinolytic capability.</title>
        <authorList>
            <person name="Ravin N.V."/>
            <person name="Rakitin A.L."/>
            <person name="Ivanova A.A."/>
            <person name="Beletsky A.V."/>
            <person name="Kulichevskaya I.S."/>
            <person name="Mardanov A.V."/>
            <person name="Dedysh S.N."/>
        </authorList>
    </citation>
    <scope>NUCLEOTIDE SEQUENCE [LARGE SCALE GENOMIC DNA]</scope>
    <source>
        <strain evidence="7">SP5</strain>
    </source>
</reference>
<name>A0A225EGD4_9BACT</name>
<feature type="domain" description="Cytochrome c" evidence="5">
    <location>
        <begin position="10"/>
        <end position="201"/>
    </location>
</feature>
<dbReference type="GO" id="GO:0046872">
    <property type="term" value="F:metal ion binding"/>
    <property type="evidence" value="ECO:0007669"/>
    <property type="project" value="UniProtKB-KW"/>
</dbReference>
<dbReference type="InterPro" id="IPR022655">
    <property type="entry name" value="DUF1553"/>
</dbReference>
<dbReference type="Proteomes" id="UP000214646">
    <property type="component" value="Unassembled WGS sequence"/>
</dbReference>
<evidence type="ECO:0000256" key="3">
    <source>
        <dbReference type="PROSITE-ProRule" id="PRU00433"/>
    </source>
</evidence>
<keyword evidence="7" id="KW-1185">Reference proteome</keyword>
<dbReference type="InterPro" id="IPR011429">
    <property type="entry name" value="Cyt_c_Planctomycete-type"/>
</dbReference>
<proteinExistence type="predicted"/>
<dbReference type="InterPro" id="IPR009056">
    <property type="entry name" value="Cyt_c-like_dom"/>
</dbReference>
<keyword evidence="3" id="KW-0349">Heme</keyword>
<evidence type="ECO:0000313" key="7">
    <source>
        <dbReference type="Proteomes" id="UP000214646"/>
    </source>
</evidence>
<keyword evidence="4" id="KW-0175">Coiled coil</keyword>
<dbReference type="Pfam" id="PF07583">
    <property type="entry name" value="PSCyt2"/>
    <property type="match status" value="1"/>
</dbReference>
<dbReference type="EMBL" id="NIDE01000001">
    <property type="protein sequence ID" value="OWK47287.1"/>
    <property type="molecule type" value="Genomic_DNA"/>
</dbReference>
<keyword evidence="2 3" id="KW-0408">Iron</keyword>
<evidence type="ECO:0000259" key="5">
    <source>
        <dbReference type="PROSITE" id="PS51007"/>
    </source>
</evidence>
<protein>
    <recommendedName>
        <fullName evidence="5">Cytochrome c domain-containing protein</fullName>
    </recommendedName>
</protein>
<evidence type="ECO:0000256" key="4">
    <source>
        <dbReference type="SAM" id="Coils"/>
    </source>
</evidence>
<evidence type="ECO:0000256" key="2">
    <source>
        <dbReference type="ARBA" id="ARBA00023004"/>
    </source>
</evidence>
<evidence type="ECO:0000313" key="6">
    <source>
        <dbReference type="EMBL" id="OWK47287.1"/>
    </source>
</evidence>
<dbReference type="AlphaFoldDB" id="A0A225EGD4"/>
<sequence>MALASPAWSAEVDYLKDVKPTLVARCYACHAALQQKGDLRVDTVKSLLEAKVIVPGNSEASPLVAHVVGRDKFAKMPPPADGEALTTRQVELLRAWIDGGAIAPANDPPDPDPRDHWAFRAPVRPKVPENGKSHPIDAFLVAEWVKRGLVPQTPAARGLLLRRVTLDLTGLPPTPEEYEAFAKDTSPDAYEKVVERLLASSHYGERWGRHFLDVWRYSDWWGLGAEVRNSQKHMWHWRDWVIESLNADKGYDQLVREMLAADELYPTDPNKLRATGYLARQYFKFNRTTWMDETIEHTAKAFLGLTVNCAKCHDHKYDPITQADYYRLRAIFEPYQVRTDMAPGELDYEKDGIPRAFDCNLDTPTYLHVRGDERNPNKSRVIKPAVPSFLAPDGVKIASVKLPPEAHLTGLRAAVVETHLKAARERIVAARATLEVARKTLAEAEVLAKAASPNGTKPTAAKPIVRDDFAAAKPDLWDIRDGTWNYRDGRLVQSRVGFRRAALRLKQLPPSDFEARLKYIPTGGDMWKSVGIVFDGAAQTEVLAYLSAYAGGPKAQVSYKKDGKDVYPAEAAKARSVDLNKPHEITLRVRGTLVNMEVDGQLAVAYRLPIARVRGHLEVIAFDATAEFLAFELSELPPGLTLAEPGQAGGKSGPGPLNLDQAKRGVTVAEKALSTTETQLASIQARAAADRARYDQSPAENLASLITAAVRAESTAALAKADEDVVRADLDVARAVADKKAEAEKKLAAAKGAFETARKALDAPGTSYTSLTGSLKSLESNLETEASRNKAYPATSTGRRTALANWIADRNNPLTARVVVNHLWARHFGKPLVATVFDFGRKGTRPTHPELLDWLAVELTDHGWSLKRIHRLIVTSTAYRMSSTTAGAPAVDQDVDPENRYLWRQNPIRMESQAVRDSLLHLAGRLDLTLGGPPVPVSAQDTSLRRSVYFFQSHNEHHKFLSQFDDASVLECYRRTESIVPQQALALSNSQFAIATSAAITQRLNTRLGRVTDDVFVTTAFEMLLGSQPTADEKRACLDALAEWQKLLGEQKHADAAGKARANLVAALVNHNDFVTVR</sequence>
<dbReference type="InterPro" id="IPR011444">
    <property type="entry name" value="DUF1549"/>
</dbReference>
<dbReference type="Pfam" id="PF07587">
    <property type="entry name" value="PSD1"/>
    <property type="match status" value="1"/>
</dbReference>
<accession>A0A225EGD4</accession>
<dbReference type="GO" id="GO:0009055">
    <property type="term" value="F:electron transfer activity"/>
    <property type="evidence" value="ECO:0007669"/>
    <property type="project" value="InterPro"/>
</dbReference>
<gene>
    <name evidence="6" type="ORF">FRUB_00986</name>
</gene>
<organism evidence="6 7">
    <name type="scientific">Fimbriiglobus ruber</name>
    <dbReference type="NCBI Taxonomy" id="1908690"/>
    <lineage>
        <taxon>Bacteria</taxon>
        <taxon>Pseudomonadati</taxon>
        <taxon>Planctomycetota</taxon>
        <taxon>Planctomycetia</taxon>
        <taxon>Gemmatales</taxon>
        <taxon>Gemmataceae</taxon>
        <taxon>Fimbriiglobus</taxon>
    </lineage>
</organism>
<dbReference type="PANTHER" id="PTHR35889:SF3">
    <property type="entry name" value="F-BOX DOMAIN-CONTAINING PROTEIN"/>
    <property type="match status" value="1"/>
</dbReference>
<comment type="caution">
    <text evidence="6">The sequence shown here is derived from an EMBL/GenBank/DDBJ whole genome shotgun (WGS) entry which is preliminary data.</text>
</comment>